<evidence type="ECO:0000313" key="2">
    <source>
        <dbReference type="EMBL" id="SIO73243.1"/>
    </source>
</evidence>
<name>A0A1N6LWJ7_BABMR</name>
<dbReference type="PANTHER" id="PTHR23308">
    <property type="entry name" value="NUCLEAR INHIBITOR OF PROTEIN PHOSPHATASE-1"/>
    <property type="match status" value="1"/>
</dbReference>
<reference evidence="2 3" key="3">
    <citation type="journal article" date="2016" name="Sci. Rep.">
        <title>Genome-wide diversity and gene expression profiling of Babesia microti isolates identify polymorphic genes that mediate host-pathogen interactions.</title>
        <authorList>
            <person name="Silva J.C."/>
            <person name="Cornillot E."/>
            <person name="McCracken C."/>
            <person name="Usmani-Brown S."/>
            <person name="Dwivedi A."/>
            <person name="Ifeonu O.O."/>
            <person name="Crabtree J."/>
            <person name="Gotia H.T."/>
            <person name="Virji A.Z."/>
            <person name="Reynes C."/>
            <person name="Colinge J."/>
            <person name="Kumar V."/>
            <person name="Lawres L."/>
            <person name="Pazzi J.E."/>
            <person name="Pablo J.V."/>
            <person name="Hung C."/>
            <person name="Brancato J."/>
            <person name="Kumari P."/>
            <person name="Orvis J."/>
            <person name="Tretina K."/>
            <person name="Chibucos M."/>
            <person name="Ott S."/>
            <person name="Sadzewicz L."/>
            <person name="Sengamalay N."/>
            <person name="Shetty A.C."/>
            <person name="Su Q."/>
            <person name="Tallon L."/>
            <person name="Fraser C.M."/>
            <person name="Frutos R."/>
            <person name="Molina D.M."/>
            <person name="Krause P.J."/>
            <person name="Ben Mamoun C."/>
        </authorList>
    </citation>
    <scope>NUCLEOTIDE SEQUENCE [LARGE SCALE GENOMIC DNA]</scope>
    <source>
        <strain evidence="2 3">RI</strain>
    </source>
</reference>
<dbReference type="InterPro" id="IPR000253">
    <property type="entry name" value="FHA_dom"/>
</dbReference>
<dbReference type="InterPro" id="IPR008984">
    <property type="entry name" value="SMAD_FHA_dom_sf"/>
</dbReference>
<dbReference type="GeneID" id="24423288"/>
<proteinExistence type="predicted"/>
<feature type="domain" description="FHA" evidence="1">
    <location>
        <begin position="72"/>
        <end position="122"/>
    </location>
</feature>
<dbReference type="SMART" id="SM00240">
    <property type="entry name" value="FHA"/>
    <property type="match status" value="1"/>
</dbReference>
<dbReference type="RefSeq" id="XP_021337350.1">
    <property type="nucleotide sequence ID" value="XM_021482014.1"/>
</dbReference>
<reference evidence="2 3" key="2">
    <citation type="journal article" date="2013" name="PLoS ONE">
        <title>Whole genome mapping and re-organization of the nuclear and mitochondrial genomes of Babesia microti isolates.</title>
        <authorList>
            <person name="Cornillot E."/>
            <person name="Dassouli A."/>
            <person name="Garg A."/>
            <person name="Pachikara N."/>
            <person name="Randazzo S."/>
            <person name="Depoix D."/>
            <person name="Carcy B."/>
            <person name="Delbecq S."/>
            <person name="Frutos R."/>
            <person name="Silva J.C."/>
            <person name="Sutton R."/>
            <person name="Krause P.J."/>
            <person name="Mamoun C.B."/>
        </authorList>
    </citation>
    <scope>NUCLEOTIDE SEQUENCE [LARGE SCALE GENOMIC DNA]</scope>
    <source>
        <strain evidence="2 3">RI</strain>
    </source>
</reference>
<dbReference type="InterPro" id="IPR050923">
    <property type="entry name" value="Cell_Proc_Reg/RNA_Proc"/>
</dbReference>
<gene>
    <name evidence="2" type="ORF">BMR1_01G01050</name>
</gene>
<dbReference type="Pfam" id="PF00498">
    <property type="entry name" value="FHA"/>
    <property type="match status" value="1"/>
</dbReference>
<evidence type="ECO:0000313" key="3">
    <source>
        <dbReference type="Proteomes" id="UP000002899"/>
    </source>
</evidence>
<dbReference type="Gene3D" id="2.60.200.20">
    <property type="match status" value="1"/>
</dbReference>
<dbReference type="OrthoDB" id="444265at2759"/>
<dbReference type="AlphaFoldDB" id="A0A1N6LWJ7"/>
<reference evidence="2 3" key="1">
    <citation type="journal article" date="2012" name="Nucleic Acids Res.">
        <title>Sequencing of the smallest Apicomplexan genome from the human pathogen Babesia microti.</title>
        <authorList>
            <person name="Cornillot E."/>
            <person name="Hadj-Kaddour K."/>
            <person name="Dassouli A."/>
            <person name="Noel B."/>
            <person name="Ranwez V."/>
            <person name="Vacherie B."/>
            <person name="Augagneur Y."/>
            <person name="Bres V."/>
            <person name="Duclos A."/>
            <person name="Randazzo S."/>
            <person name="Carcy B."/>
            <person name="Debierre-Grockiego F."/>
            <person name="Delbecq S."/>
            <person name="Moubri-Menage K."/>
            <person name="Shams-Eldin H."/>
            <person name="Usmani-Brown S."/>
            <person name="Bringaud F."/>
            <person name="Wincker P."/>
            <person name="Vivares C.P."/>
            <person name="Schwarz R.T."/>
            <person name="Schetters T.P."/>
            <person name="Krause P.J."/>
            <person name="Gorenflot A."/>
            <person name="Berry V."/>
            <person name="Barbe V."/>
            <person name="Ben Mamoun C."/>
        </authorList>
    </citation>
    <scope>NUCLEOTIDE SEQUENCE [LARGE SCALE GENOMIC DNA]</scope>
    <source>
        <strain evidence="2 3">RI</strain>
    </source>
</reference>
<dbReference type="Proteomes" id="UP000002899">
    <property type="component" value="Chromosome I"/>
</dbReference>
<dbReference type="VEuPathDB" id="PiroplasmaDB:BMR1_01G01050"/>
<organism evidence="2 3">
    <name type="scientific">Babesia microti (strain RI)</name>
    <dbReference type="NCBI Taxonomy" id="1133968"/>
    <lineage>
        <taxon>Eukaryota</taxon>
        <taxon>Sar</taxon>
        <taxon>Alveolata</taxon>
        <taxon>Apicomplexa</taxon>
        <taxon>Aconoidasida</taxon>
        <taxon>Piroplasmida</taxon>
        <taxon>Babesiidae</taxon>
        <taxon>Babesia</taxon>
    </lineage>
</organism>
<dbReference type="PROSITE" id="PS50006">
    <property type="entry name" value="FHA_DOMAIN"/>
    <property type="match status" value="1"/>
</dbReference>
<keyword evidence="3" id="KW-1185">Reference proteome</keyword>
<accession>A0A1N6LWJ7</accession>
<protein>
    <submittedName>
        <fullName evidence="2">Kanadaptin</fullName>
    </submittedName>
</protein>
<sequence>MRQNGDDDDDWTKLSYSIPVNWIVKDGGSRKHLVYNPPKWASSNKVNYGLSLDVIMNGQLLSNISLDNKSYYIIGSLQNSDVYYPSAQVSRSHVVLQYHRDKRLLVMDLDSKYGTILNGKKLETLSYYPYNVGDQLILGTPDINRRIFVLNGPSQLIIPPIKLHKLEQKTQNKGGFKSGNKKSKEKLDAEVNSVCDVCYDMFDEDEEFFDRTNTSGNMSDKKRKVRHSAESLKYDIARLGEQEINVFNRWYKLLRTQYNPNGGVCDETALDFKIELEQDKIMLQQELDAYRLEMSRFIKLLEIATL</sequence>
<dbReference type="SUPFAM" id="SSF49879">
    <property type="entry name" value="SMAD/FHA domain"/>
    <property type="match status" value="1"/>
</dbReference>
<dbReference type="KEGG" id="bmic:BMR1_01G01050"/>
<evidence type="ECO:0000259" key="1">
    <source>
        <dbReference type="PROSITE" id="PS50006"/>
    </source>
</evidence>
<dbReference type="EMBL" id="FO082871">
    <property type="protein sequence ID" value="SIO73243.1"/>
    <property type="molecule type" value="Genomic_DNA"/>
</dbReference>